<evidence type="ECO:0000313" key="13">
    <source>
        <dbReference type="Proteomes" id="UP000618094"/>
    </source>
</evidence>
<dbReference type="GO" id="GO:0004519">
    <property type="term" value="F:endonuclease activity"/>
    <property type="evidence" value="ECO:0007669"/>
    <property type="project" value="UniProtKB-KW"/>
</dbReference>
<evidence type="ECO:0000256" key="3">
    <source>
        <dbReference type="ARBA" id="ARBA00022722"/>
    </source>
</evidence>
<keyword evidence="6" id="KW-0378">Hydrolase</keyword>
<evidence type="ECO:0000256" key="4">
    <source>
        <dbReference type="ARBA" id="ARBA00022723"/>
    </source>
</evidence>
<dbReference type="InterPro" id="IPR006483">
    <property type="entry name" value="CRISPR-assoc_Cas3_HD"/>
</dbReference>
<dbReference type="PROSITE" id="PS51192">
    <property type="entry name" value="HELICASE_ATP_BIND_1"/>
    <property type="match status" value="1"/>
</dbReference>
<dbReference type="InterPro" id="IPR001650">
    <property type="entry name" value="Helicase_C-like"/>
</dbReference>
<dbReference type="Pfam" id="PF18019">
    <property type="entry name" value="Cas3_HD"/>
    <property type="match status" value="1"/>
</dbReference>
<dbReference type="InterPro" id="IPR038257">
    <property type="entry name" value="CRISPR-assoc_Cas3_HD_sf"/>
</dbReference>
<evidence type="ECO:0000313" key="12">
    <source>
        <dbReference type="EMBL" id="GFO99952.1"/>
    </source>
</evidence>
<evidence type="ECO:0000256" key="7">
    <source>
        <dbReference type="ARBA" id="ARBA00022806"/>
    </source>
</evidence>
<dbReference type="GO" id="GO:0003724">
    <property type="term" value="F:RNA helicase activity"/>
    <property type="evidence" value="ECO:0007669"/>
    <property type="project" value="TreeGrafter"/>
</dbReference>
<comment type="similarity">
    <text evidence="2">In the central section; belongs to the CRISPR-associated helicase Cas3 family.</text>
</comment>
<dbReference type="InterPro" id="IPR027417">
    <property type="entry name" value="P-loop_NTPase"/>
</dbReference>
<dbReference type="PROSITE" id="PS51643">
    <property type="entry name" value="HD_CAS3"/>
    <property type="match status" value="1"/>
</dbReference>
<dbReference type="Pfam" id="PF18395">
    <property type="entry name" value="Cas3_C"/>
    <property type="match status" value="1"/>
</dbReference>
<dbReference type="InterPro" id="IPR050547">
    <property type="entry name" value="DEAD_box_RNA_helicases"/>
</dbReference>
<dbReference type="InterPro" id="IPR041372">
    <property type="entry name" value="Cas3_C"/>
</dbReference>
<keyword evidence="3" id="KW-0540">Nuclease</keyword>
<keyword evidence="12" id="KW-0255">Endonuclease</keyword>
<dbReference type="GO" id="GO:0016787">
    <property type="term" value="F:hydrolase activity"/>
    <property type="evidence" value="ECO:0007669"/>
    <property type="project" value="UniProtKB-KW"/>
</dbReference>
<keyword evidence="5" id="KW-0547">Nucleotide-binding</keyword>
<dbReference type="EMBL" id="BLYO01000345">
    <property type="protein sequence ID" value="GFO99952.1"/>
    <property type="molecule type" value="Genomic_DNA"/>
</dbReference>
<name>A0A8H9FA27_LACHE</name>
<evidence type="ECO:0000256" key="9">
    <source>
        <dbReference type="ARBA" id="ARBA00023118"/>
    </source>
</evidence>
<evidence type="ECO:0000256" key="2">
    <source>
        <dbReference type="ARBA" id="ARBA00009046"/>
    </source>
</evidence>
<dbReference type="GO" id="GO:0046872">
    <property type="term" value="F:metal ion binding"/>
    <property type="evidence" value="ECO:0007669"/>
    <property type="project" value="UniProtKB-KW"/>
</dbReference>
<evidence type="ECO:0000256" key="8">
    <source>
        <dbReference type="ARBA" id="ARBA00022840"/>
    </source>
</evidence>
<dbReference type="Proteomes" id="UP000618094">
    <property type="component" value="Unassembled WGS sequence"/>
</dbReference>
<dbReference type="InterPro" id="IPR014001">
    <property type="entry name" value="Helicase_ATP-bd"/>
</dbReference>
<dbReference type="SMART" id="SM00490">
    <property type="entry name" value="HELICc"/>
    <property type="match status" value="1"/>
</dbReference>
<comment type="caution">
    <text evidence="12">The sequence shown here is derived from an EMBL/GenBank/DDBJ whole genome shotgun (WGS) entry which is preliminary data.</text>
</comment>
<proteinExistence type="inferred from homology"/>
<accession>A0A8H9FA27</accession>
<dbReference type="InterPro" id="IPR054712">
    <property type="entry name" value="Cas3-like_dom"/>
</dbReference>
<dbReference type="NCBIfam" id="TIGR01596">
    <property type="entry name" value="cas3_HD"/>
    <property type="match status" value="1"/>
</dbReference>
<evidence type="ECO:0000256" key="1">
    <source>
        <dbReference type="ARBA" id="ARBA00006847"/>
    </source>
</evidence>
<dbReference type="Pfam" id="PF00270">
    <property type="entry name" value="DEAD"/>
    <property type="match status" value="1"/>
</dbReference>
<dbReference type="CDD" id="cd17930">
    <property type="entry name" value="DEXHc_cas3"/>
    <property type="match status" value="1"/>
</dbReference>
<dbReference type="PANTHER" id="PTHR47963:SF9">
    <property type="entry name" value="CRISPR-ASSOCIATED ENDONUCLEASE_HELICASE CAS3"/>
    <property type="match status" value="1"/>
</dbReference>
<protein>
    <submittedName>
        <fullName evidence="12">CRISPR-associated helicase/endonuclease Cas3</fullName>
    </submittedName>
</protein>
<dbReference type="NCBIfam" id="TIGR01587">
    <property type="entry name" value="cas3_core"/>
    <property type="match status" value="1"/>
</dbReference>
<dbReference type="GO" id="GO:0003723">
    <property type="term" value="F:RNA binding"/>
    <property type="evidence" value="ECO:0007669"/>
    <property type="project" value="TreeGrafter"/>
</dbReference>
<reference evidence="12" key="1">
    <citation type="submission" date="2020-07" db="EMBL/GenBank/DDBJ databases">
        <title>Draft genome sequence of Lactobacillus helveticus strain H-8.</title>
        <authorList>
            <person name="Endo A."/>
            <person name="Maeno S."/>
            <person name="Kido Y."/>
        </authorList>
    </citation>
    <scope>NUCLEOTIDE SEQUENCE</scope>
    <source>
        <strain evidence="12">H-8</strain>
    </source>
</reference>
<dbReference type="SUPFAM" id="SSF52540">
    <property type="entry name" value="P-loop containing nucleoside triphosphate hydrolases"/>
    <property type="match status" value="1"/>
</dbReference>
<dbReference type="Gene3D" id="1.10.3210.30">
    <property type="match status" value="1"/>
</dbReference>
<dbReference type="SMART" id="SM00487">
    <property type="entry name" value="DEXDc"/>
    <property type="match status" value="1"/>
</dbReference>
<dbReference type="InterPro" id="IPR006474">
    <property type="entry name" value="Helicase_Cas3_CRISPR-ass_core"/>
</dbReference>
<dbReference type="GO" id="GO:0005524">
    <property type="term" value="F:ATP binding"/>
    <property type="evidence" value="ECO:0007669"/>
    <property type="project" value="UniProtKB-KW"/>
</dbReference>
<keyword evidence="7" id="KW-0347">Helicase</keyword>
<dbReference type="PANTHER" id="PTHR47963">
    <property type="entry name" value="DEAD-BOX ATP-DEPENDENT RNA HELICASE 47, MITOCHONDRIAL"/>
    <property type="match status" value="1"/>
</dbReference>
<evidence type="ECO:0000256" key="6">
    <source>
        <dbReference type="ARBA" id="ARBA00022801"/>
    </source>
</evidence>
<dbReference type="Pfam" id="PF22590">
    <property type="entry name" value="Cas3-like_C_2"/>
    <property type="match status" value="1"/>
</dbReference>
<keyword evidence="8" id="KW-0067">ATP-binding</keyword>
<sequence>MQLSNKTLSLWGKKNVNDDNEKMWLPLIAHLIDTKNVINWLYNHWINDGQRHILQRNFEDEDIVQNLVKFLGYIHDIGKATPAFQIKQSYIHNEDLDQNLVEKLLRNGFDGLDNSKIKKINTSKTPHALAGEVILENNGLNESIGAIIGGHHGKPQEEYFDYEDQLNNWTSNYYQSDSGSETSVGANWKQVQNELINYGLGLCHFNNLEDIPDVTEPQAVILEGLVIMADWLASGEYLVKNNQRVPLFPLIPVDQDFASINTDERYRQGISVWADLFDPWEPEVINNPRRVYKERWKFTPRQIQEKMSETIGASLDPGIIIVEAPMGIGKTEIALTAVEQLAAKTGMNGLFFGLPTQATANAMFNRVDKWLSEIATDQKEKLQIKLMHGKAQFNEEYRNIPNADNIEDDSSSVVVNEWFNGKKSILSSFVIGTVDQLLLMGLKQKHLALRHLGMSGKVVVIDEVHAYDIYMDSYLEKAVQWLGAYHVPVIALSATLPVAKRNSLLQAYCVGKYGNKRFKTTNEDWKTCHSYPLLSILDGKTLKQVSDFSDELKNTSIEITRLNIEDSELIKTINQKISDGGVAGVIVNTVRRAQELARLAESKMPSDVNILVLHSAFLATDRRKLENKLQDAIGKNKKRPYKMIVIGTQVLEQSLDIDFDVMYTDIAPMDLILQRIGRLHRHQIQRPKKLEKPQLYIMGINEFGNYGDANESIYAKYLLTKTDYFLKDKVNIPSDISDLVQKVYSETTDSEIKNLRESKQIFEINQKKSKHKANGYQIEAPDDEETLHGWLDNDSGTDLKDSKAEAAVRDTNESIEIVLLYQDDKGYNLLNGQSIEDVYDNIIAQQLIRLPHALTINIDRSIEELEKITTKHFPQWKDSNWLKGSLALVLDKNKETEFNGYSVKYSRDLGLIYKKE</sequence>
<feature type="domain" description="Helicase ATP-binding" evidence="10">
    <location>
        <begin position="311"/>
        <end position="514"/>
    </location>
</feature>
<dbReference type="AlphaFoldDB" id="A0A8H9FA27"/>
<keyword evidence="4" id="KW-0479">Metal-binding</keyword>
<dbReference type="InterPro" id="IPR011545">
    <property type="entry name" value="DEAD/DEAH_box_helicase_dom"/>
</dbReference>
<dbReference type="Gene3D" id="3.40.50.300">
    <property type="entry name" value="P-loop containing nucleotide triphosphate hydrolases"/>
    <property type="match status" value="2"/>
</dbReference>
<dbReference type="CDD" id="cd09641">
    <property type="entry name" value="Cas3''_I"/>
    <property type="match status" value="1"/>
</dbReference>
<gene>
    <name evidence="12" type="ORF">LHEH8_17080</name>
</gene>
<comment type="similarity">
    <text evidence="1">In the N-terminal section; belongs to the CRISPR-associated nuclease Cas3-HD family.</text>
</comment>
<dbReference type="RefSeq" id="WP_201724847.1">
    <property type="nucleotide sequence ID" value="NZ_BLYO01000345.1"/>
</dbReference>
<evidence type="ECO:0000256" key="5">
    <source>
        <dbReference type="ARBA" id="ARBA00022741"/>
    </source>
</evidence>
<dbReference type="GO" id="GO:0051607">
    <property type="term" value="P:defense response to virus"/>
    <property type="evidence" value="ECO:0007669"/>
    <property type="project" value="UniProtKB-KW"/>
</dbReference>
<evidence type="ECO:0000259" key="10">
    <source>
        <dbReference type="PROSITE" id="PS51192"/>
    </source>
</evidence>
<feature type="domain" description="HD Cas3-type" evidence="11">
    <location>
        <begin position="20"/>
        <end position="232"/>
    </location>
</feature>
<keyword evidence="9" id="KW-0051">Antiviral defense</keyword>
<organism evidence="12 13">
    <name type="scientific">Lactobacillus helveticus</name>
    <name type="common">Lactobacillus suntoryeus</name>
    <dbReference type="NCBI Taxonomy" id="1587"/>
    <lineage>
        <taxon>Bacteria</taxon>
        <taxon>Bacillati</taxon>
        <taxon>Bacillota</taxon>
        <taxon>Bacilli</taxon>
        <taxon>Lactobacillales</taxon>
        <taxon>Lactobacillaceae</taxon>
        <taxon>Lactobacillus</taxon>
    </lineage>
</organism>
<evidence type="ECO:0000259" key="11">
    <source>
        <dbReference type="PROSITE" id="PS51643"/>
    </source>
</evidence>